<evidence type="ECO:0000256" key="9">
    <source>
        <dbReference type="PROSITE-ProRule" id="PRU00520"/>
    </source>
</evidence>
<dbReference type="EMBL" id="CP032683">
    <property type="protein sequence ID" value="AYK14532.1"/>
    <property type="molecule type" value="Genomic_DNA"/>
</dbReference>
<evidence type="ECO:0000313" key="14">
    <source>
        <dbReference type="Proteomes" id="UP000053087"/>
    </source>
</evidence>
<dbReference type="InterPro" id="IPR055128">
    <property type="entry name" value="HypF_C_2"/>
</dbReference>
<dbReference type="InterPro" id="IPR041440">
    <property type="entry name" value="HypF_C"/>
</dbReference>
<comment type="catalytic activity">
    <reaction evidence="7">
        <text>C-terminal L-cysteinyl-[HypE protein] + carbamoyl phosphate + ATP + H2O = C-terminal S-carboxamide-L-cysteinyl-[HypE protein] + AMP + phosphate + diphosphate + H(+)</text>
        <dbReference type="Rhea" id="RHEA:55636"/>
        <dbReference type="Rhea" id="RHEA-COMP:14247"/>
        <dbReference type="Rhea" id="RHEA-COMP:14392"/>
        <dbReference type="ChEBI" id="CHEBI:15377"/>
        <dbReference type="ChEBI" id="CHEBI:15378"/>
        <dbReference type="ChEBI" id="CHEBI:30616"/>
        <dbReference type="ChEBI" id="CHEBI:33019"/>
        <dbReference type="ChEBI" id="CHEBI:43474"/>
        <dbReference type="ChEBI" id="CHEBI:58228"/>
        <dbReference type="ChEBI" id="CHEBI:76913"/>
        <dbReference type="ChEBI" id="CHEBI:139126"/>
        <dbReference type="ChEBI" id="CHEBI:456215"/>
    </reaction>
</comment>
<feature type="domain" description="Acylphosphatase-like" evidence="10">
    <location>
        <begin position="5"/>
        <end position="91"/>
    </location>
</feature>
<protein>
    <recommendedName>
        <fullName evidence="8">Carbamoyltransferase</fullName>
        <ecNumber evidence="8">6.2.-.-</ecNumber>
    </recommendedName>
</protein>
<dbReference type="AlphaFoldDB" id="A0A660HQM7"/>
<dbReference type="InterPro" id="IPR004421">
    <property type="entry name" value="Carbamoyltransferase_HypF"/>
</dbReference>
<dbReference type="InterPro" id="IPR036046">
    <property type="entry name" value="Acylphosphatase-like_dom_sf"/>
</dbReference>
<evidence type="ECO:0000259" key="10">
    <source>
        <dbReference type="PROSITE" id="PS51160"/>
    </source>
</evidence>
<dbReference type="InterPro" id="IPR017945">
    <property type="entry name" value="DHBP_synth_RibB-like_a/b_dom"/>
</dbReference>
<dbReference type="Pfam" id="PF17788">
    <property type="entry name" value="HypF_C"/>
    <property type="match status" value="1"/>
</dbReference>
<organism evidence="12 14">
    <name type="scientific">Methanosarcina flavescens</name>
    <dbReference type="NCBI Taxonomy" id="1715806"/>
    <lineage>
        <taxon>Archaea</taxon>
        <taxon>Methanobacteriati</taxon>
        <taxon>Methanobacteriota</taxon>
        <taxon>Stenosarchaea group</taxon>
        <taxon>Methanomicrobia</taxon>
        <taxon>Methanosarcinales</taxon>
        <taxon>Methanosarcinaceae</taxon>
        <taxon>Methanosarcina</taxon>
    </lineage>
</organism>
<dbReference type="Gene3D" id="3.30.420.360">
    <property type="match status" value="1"/>
</dbReference>
<dbReference type="RefSeq" id="WP_054299182.1">
    <property type="nucleotide sequence ID" value="NZ_CP032683.1"/>
</dbReference>
<dbReference type="PROSITE" id="PS00150">
    <property type="entry name" value="ACYLPHOSPHATASE_1"/>
    <property type="match status" value="1"/>
</dbReference>
<dbReference type="GO" id="GO:0003998">
    <property type="term" value="F:acylphosphatase activity"/>
    <property type="evidence" value="ECO:0007669"/>
    <property type="project" value="UniProtKB-EC"/>
</dbReference>
<comment type="similarity">
    <text evidence="2 8">Belongs to the carbamoyltransferase HypF family.</text>
</comment>
<keyword evidence="5" id="KW-0863">Zinc-finger</keyword>
<keyword evidence="6" id="KW-0862">Zinc</keyword>
<comment type="catalytic activity">
    <reaction evidence="9">
        <text>an acyl phosphate + H2O = a carboxylate + phosphate + H(+)</text>
        <dbReference type="Rhea" id="RHEA:14965"/>
        <dbReference type="ChEBI" id="CHEBI:15377"/>
        <dbReference type="ChEBI" id="CHEBI:15378"/>
        <dbReference type="ChEBI" id="CHEBI:29067"/>
        <dbReference type="ChEBI" id="CHEBI:43474"/>
        <dbReference type="ChEBI" id="CHEBI:59918"/>
        <dbReference type="EC" id="3.6.1.7"/>
    </reaction>
</comment>
<keyword evidence="3" id="KW-0436">Ligase</keyword>
<dbReference type="KEGG" id="mfz:AOB57_004375"/>
<dbReference type="Gene3D" id="3.30.110.120">
    <property type="match status" value="1"/>
</dbReference>
<feature type="active site" evidence="9">
    <location>
        <position position="20"/>
    </location>
</feature>
<reference evidence="12" key="2">
    <citation type="submission" date="2018-10" db="EMBL/GenBank/DDBJ databases">
        <authorList>
            <person name="Fischer M.A."/>
            <person name="Kern T."/>
            <person name="Deppenmeier U."/>
            <person name="Schmitz R.A."/>
            <person name="Rother M."/>
        </authorList>
    </citation>
    <scope>NUCLEOTIDE SEQUENCE</scope>
    <source>
        <strain evidence="12">E03.2</strain>
    </source>
</reference>
<dbReference type="SUPFAM" id="SSF55821">
    <property type="entry name" value="YrdC/RibB"/>
    <property type="match status" value="1"/>
</dbReference>
<evidence type="ECO:0000259" key="11">
    <source>
        <dbReference type="PROSITE" id="PS51163"/>
    </source>
</evidence>
<dbReference type="GO" id="GO:0016743">
    <property type="term" value="F:carboxyl- or carbamoyltransferase activity"/>
    <property type="evidence" value="ECO:0007669"/>
    <property type="project" value="UniProtKB-UniRule"/>
</dbReference>
<dbReference type="PIRSF" id="PIRSF006256">
    <property type="entry name" value="CMPcnvr_hdrg_mat"/>
    <property type="match status" value="1"/>
</dbReference>
<evidence type="ECO:0000313" key="12">
    <source>
        <dbReference type="EMBL" id="AYK14532.1"/>
    </source>
</evidence>
<dbReference type="PANTHER" id="PTHR42959:SF1">
    <property type="entry name" value="CARBAMOYLTRANSFERASE HYPF"/>
    <property type="match status" value="1"/>
</dbReference>
<dbReference type="UniPathway" id="UPA00335"/>
<feature type="domain" description="YrdC-like" evidence="11">
    <location>
        <begin position="202"/>
        <end position="388"/>
    </location>
</feature>
<dbReference type="Proteomes" id="UP000585579">
    <property type="component" value="Unassembled WGS sequence"/>
</dbReference>
<dbReference type="InterPro" id="IPR001792">
    <property type="entry name" value="Acylphosphatase-like_dom"/>
</dbReference>
<dbReference type="EC" id="6.2.-.-" evidence="8"/>
<dbReference type="InterPro" id="IPR011125">
    <property type="entry name" value="Znf_HypF"/>
</dbReference>
<feature type="active site" evidence="9">
    <location>
        <position position="38"/>
    </location>
</feature>
<evidence type="ECO:0000256" key="7">
    <source>
        <dbReference type="ARBA" id="ARBA00048220"/>
    </source>
</evidence>
<accession>A0A660HQM7</accession>
<reference evidence="13 15" key="3">
    <citation type="journal article" date="2020" name="Biotechnol. Biofuels">
        <title>New insights from the biogas microbiome by comprehensive genome-resolved metagenomics of nearly 1600 species originating from multiple anaerobic digesters.</title>
        <authorList>
            <person name="Campanaro S."/>
            <person name="Treu L."/>
            <person name="Rodriguez-R L.M."/>
            <person name="Kovalovszki A."/>
            <person name="Ziels R.M."/>
            <person name="Maus I."/>
            <person name="Zhu X."/>
            <person name="Kougias P.G."/>
            <person name="Basile A."/>
            <person name="Luo G."/>
            <person name="Schluter A."/>
            <person name="Konstantinidis K.T."/>
            <person name="Angelidaki I."/>
        </authorList>
    </citation>
    <scope>NUCLEOTIDE SEQUENCE [LARGE SCALE GENOMIC DNA]</scope>
    <source>
        <strain evidence="13">AS22ysBPME_46</strain>
    </source>
</reference>
<dbReference type="GO" id="GO:0008270">
    <property type="term" value="F:zinc ion binding"/>
    <property type="evidence" value="ECO:0007669"/>
    <property type="project" value="UniProtKB-KW"/>
</dbReference>
<dbReference type="PROSITE" id="PS51160">
    <property type="entry name" value="ACYLPHOSPHATASE_3"/>
    <property type="match status" value="1"/>
</dbReference>
<evidence type="ECO:0000256" key="2">
    <source>
        <dbReference type="ARBA" id="ARBA00008097"/>
    </source>
</evidence>
<keyword evidence="9" id="KW-0378">Hydrolase</keyword>
<dbReference type="Pfam" id="PF07503">
    <property type="entry name" value="zf-HYPF"/>
    <property type="match status" value="2"/>
</dbReference>
<dbReference type="NCBIfam" id="TIGR00143">
    <property type="entry name" value="hypF"/>
    <property type="match status" value="1"/>
</dbReference>
<dbReference type="GO" id="GO:0016874">
    <property type="term" value="F:ligase activity"/>
    <property type="evidence" value="ECO:0007669"/>
    <property type="project" value="UniProtKB-UniRule"/>
</dbReference>
<evidence type="ECO:0000313" key="15">
    <source>
        <dbReference type="Proteomes" id="UP000585579"/>
    </source>
</evidence>
<reference evidence="12 14" key="1">
    <citation type="journal article" date="2016" name="Int. J. Syst. Evol. Microbiol.">
        <title>Methanosarcina flavescens sp. nov., a methanogenic archaeon isolated from a full-scale anaerobic digester.</title>
        <authorList>
            <person name="Kern T."/>
            <person name="Fischer M.A."/>
            <person name="Deppenmeier U."/>
            <person name="Schmitz R.A."/>
            <person name="Rother M."/>
        </authorList>
    </citation>
    <scope>NUCLEOTIDE SEQUENCE [LARGE SCALE GENOMIC DNA]</scope>
    <source>
        <strain evidence="12 14">E03.2</strain>
    </source>
</reference>
<evidence type="ECO:0000256" key="8">
    <source>
        <dbReference type="PIRNR" id="PIRNR006256"/>
    </source>
</evidence>
<dbReference type="Pfam" id="PF01300">
    <property type="entry name" value="Sua5_yciO_yrdC"/>
    <property type="match status" value="1"/>
</dbReference>
<dbReference type="Proteomes" id="UP000053087">
    <property type="component" value="Chromosome"/>
</dbReference>
<dbReference type="InterPro" id="IPR006070">
    <property type="entry name" value="Sua5-like_dom"/>
</dbReference>
<gene>
    <name evidence="12" type="primary">hypF</name>
    <name evidence="12" type="ORF">AOB57_004375</name>
    <name evidence="13" type="ORF">GX302_09495</name>
</gene>
<evidence type="ECO:0000256" key="1">
    <source>
        <dbReference type="ARBA" id="ARBA00004711"/>
    </source>
</evidence>
<comment type="pathway">
    <text evidence="1">Protein modification; [NiFe] hydrogenase maturation.</text>
</comment>
<dbReference type="PANTHER" id="PTHR42959">
    <property type="entry name" value="CARBAMOYLTRANSFERASE"/>
    <property type="match status" value="1"/>
</dbReference>
<keyword evidence="12" id="KW-0808">Transferase</keyword>
<keyword evidence="4" id="KW-0479">Metal-binding</keyword>
<dbReference type="EMBL" id="JAAYQL010000056">
    <property type="protein sequence ID" value="NLK33036.1"/>
    <property type="molecule type" value="Genomic_DNA"/>
</dbReference>
<dbReference type="Pfam" id="PF22521">
    <property type="entry name" value="HypF_C_2"/>
    <property type="match status" value="1"/>
</dbReference>
<dbReference type="Gene3D" id="3.30.420.40">
    <property type="match status" value="1"/>
</dbReference>
<dbReference type="InterPro" id="IPR017968">
    <property type="entry name" value="Acylphosphatase_CS"/>
</dbReference>
<evidence type="ECO:0000256" key="6">
    <source>
        <dbReference type="ARBA" id="ARBA00022833"/>
    </source>
</evidence>
<dbReference type="GO" id="GO:0003725">
    <property type="term" value="F:double-stranded RNA binding"/>
    <property type="evidence" value="ECO:0007669"/>
    <property type="project" value="InterPro"/>
</dbReference>
<sequence>MKNEARLLHITGTVQGVGFRPFIYQIAKAHGLFGYVKNLGNYVEILLEGNLESLDNFLGDLLEKKPPLAKITEIKTKDVPASGYSKFIILPSESGVFENSIIPPDTAICEQCRSEIFDPSSRYYRYPFTVCTNCGPRYTTVRTLPYDRENTTMADFPLCPECEKEYTDPLNRRYHAQPVCCPKCGPEIWLSDTEGNILAKGYKAIVYASDFLQQGSILAIKGFGGFHIACNARKEEPVKELRRRLKRPEQPFAVMAKNAGVVETFAEVEGTGGVCLTSYRRPITILPRSKKFNLAESVSPGLHNIGVMLPYTGTQSLLFDRMPDAVYVMTSANLPGRPMVIENKEALEKLKGIADFYLLHNRVVANRNDDTVIRIVNGQAAYIRRSRGFVPEPVELPFDVEASIGVGAEMNSTVTVAKGKFAYISQYIGNTSYVETFKYHSEVVRHLIQLTGIEPLHWGCDLHPAFNTTRFALKMGGENTLKIQHHIAHMLALMADNSLPLDSRILGIALDGVGYGSDGTVWGGELFESSYLGHERVGHLLPQPMPGGDLASKIPSRMVLGILFGKLGREELEKLPLTFPQGTMEFSTVMKQLETGVNVIQSSSTGKVLDAAAAMLGICGIRTYDGEPAMKLESAARMSTHAVDLPVIIRKDRSTGVHVLDTTELLLGVYELSGMYPSSDLAFAVEESLAKGVSEIATSLAAKKGLEMIGLSGGVAYNDHITSCIARNVREAGFEFLAHRQVPCGDGCISFGQALAAGLSIKPEEEF</sequence>
<dbReference type="GeneID" id="53687332"/>
<dbReference type="OrthoDB" id="371970at2157"/>
<dbReference type="InterPro" id="IPR051060">
    <property type="entry name" value="Carbamoyltrans_HypF-like"/>
</dbReference>
<evidence type="ECO:0000313" key="13">
    <source>
        <dbReference type="EMBL" id="NLK33036.1"/>
    </source>
</evidence>
<evidence type="ECO:0000256" key="3">
    <source>
        <dbReference type="ARBA" id="ARBA00022598"/>
    </source>
</evidence>
<proteinExistence type="inferred from homology"/>
<dbReference type="Pfam" id="PF00708">
    <property type="entry name" value="Acylphosphatase"/>
    <property type="match status" value="1"/>
</dbReference>
<dbReference type="GO" id="GO:0051604">
    <property type="term" value="P:protein maturation"/>
    <property type="evidence" value="ECO:0007669"/>
    <property type="project" value="TreeGrafter"/>
</dbReference>
<name>A0A660HQM7_9EURY</name>
<keyword evidence="14" id="KW-1185">Reference proteome</keyword>
<dbReference type="PROSITE" id="PS51163">
    <property type="entry name" value="YRDC"/>
    <property type="match status" value="1"/>
</dbReference>
<dbReference type="Gene3D" id="3.90.870.50">
    <property type="match status" value="1"/>
</dbReference>
<dbReference type="SUPFAM" id="SSF54975">
    <property type="entry name" value="Acylphosphatase/BLUF domain-like"/>
    <property type="match status" value="1"/>
</dbReference>
<evidence type="ECO:0000256" key="4">
    <source>
        <dbReference type="ARBA" id="ARBA00022723"/>
    </source>
</evidence>
<evidence type="ECO:0000256" key="5">
    <source>
        <dbReference type="ARBA" id="ARBA00022771"/>
    </source>
</evidence>